<sequence>MCYRPEIHLACCGRSLTAWSRYQDRYAGTWKPPIVEHCAAAVNTKAAGFSCPSGDKLVAYPSAAWSTYPAACPDCERQCIRGGERAAEVRAHIDARFDSYQRTGLRMTRQVKADILRTARVFFRSAFWKRAQQGAYGQRALERVQSWMRRLNEEGPTLGRQSHYATNRPSPMLDLNLETLREEMAAWWPEISADTVMLADLLLQQRVLFQRLGPRDVDDPEIFLVSAAISNLRAKYFDYPGEELKLVDERDDEAAWMVVDGQQGL</sequence>
<protein>
    <submittedName>
        <fullName evidence="1">Uncharacterized protein</fullName>
    </submittedName>
</protein>
<reference evidence="2" key="1">
    <citation type="journal article" date="2023" name="Mol. Phylogenet. Evol.">
        <title>Genome-scale phylogeny and comparative genomics of the fungal order Sordariales.</title>
        <authorList>
            <person name="Hensen N."/>
            <person name="Bonometti L."/>
            <person name="Westerberg I."/>
            <person name="Brannstrom I.O."/>
            <person name="Guillou S."/>
            <person name="Cros-Aarteil S."/>
            <person name="Calhoun S."/>
            <person name="Haridas S."/>
            <person name="Kuo A."/>
            <person name="Mondo S."/>
            <person name="Pangilinan J."/>
            <person name="Riley R."/>
            <person name="LaButti K."/>
            <person name="Andreopoulos B."/>
            <person name="Lipzen A."/>
            <person name="Chen C."/>
            <person name="Yan M."/>
            <person name="Daum C."/>
            <person name="Ng V."/>
            <person name="Clum A."/>
            <person name="Steindorff A."/>
            <person name="Ohm R.A."/>
            <person name="Martin F."/>
            <person name="Silar P."/>
            <person name="Natvig D.O."/>
            <person name="Lalanne C."/>
            <person name="Gautier V."/>
            <person name="Ament-Velasquez S.L."/>
            <person name="Kruys A."/>
            <person name="Hutchinson M.I."/>
            <person name="Powell A.J."/>
            <person name="Barry K."/>
            <person name="Miller A.N."/>
            <person name="Grigoriev I.V."/>
            <person name="Debuchy R."/>
            <person name="Gladieux P."/>
            <person name="Hiltunen Thoren M."/>
            <person name="Johannesson H."/>
        </authorList>
    </citation>
    <scope>NUCLEOTIDE SEQUENCE [LARGE SCALE GENOMIC DNA]</scope>
    <source>
        <strain evidence="2">CBS 284.82</strain>
    </source>
</reference>
<proteinExistence type="predicted"/>
<evidence type="ECO:0000313" key="1">
    <source>
        <dbReference type="EMBL" id="KAK4034351.1"/>
    </source>
</evidence>
<dbReference type="EMBL" id="MU854483">
    <property type="protein sequence ID" value="KAK4034351.1"/>
    <property type="molecule type" value="Genomic_DNA"/>
</dbReference>
<dbReference type="Proteomes" id="UP001303115">
    <property type="component" value="Unassembled WGS sequence"/>
</dbReference>
<organism evidence="1 2">
    <name type="scientific">Parachaetomium inaequale</name>
    <dbReference type="NCBI Taxonomy" id="2588326"/>
    <lineage>
        <taxon>Eukaryota</taxon>
        <taxon>Fungi</taxon>
        <taxon>Dikarya</taxon>
        <taxon>Ascomycota</taxon>
        <taxon>Pezizomycotina</taxon>
        <taxon>Sordariomycetes</taxon>
        <taxon>Sordariomycetidae</taxon>
        <taxon>Sordariales</taxon>
        <taxon>Chaetomiaceae</taxon>
        <taxon>Parachaetomium</taxon>
    </lineage>
</organism>
<comment type="caution">
    <text evidence="1">The sequence shown here is derived from an EMBL/GenBank/DDBJ whole genome shotgun (WGS) entry which is preliminary data.</text>
</comment>
<name>A0AAN6P9Q1_9PEZI</name>
<keyword evidence="2" id="KW-1185">Reference proteome</keyword>
<dbReference type="AlphaFoldDB" id="A0AAN6P9Q1"/>
<gene>
    <name evidence="1" type="ORF">C8A01DRAFT_39176</name>
</gene>
<evidence type="ECO:0000313" key="2">
    <source>
        <dbReference type="Proteomes" id="UP001303115"/>
    </source>
</evidence>
<accession>A0AAN6P9Q1</accession>